<reference evidence="3 4" key="1">
    <citation type="submission" date="2020-08" db="EMBL/GenBank/DDBJ databases">
        <title>Genomic Encyclopedia of Type Strains, Phase IV (KMG-IV): sequencing the most valuable type-strain genomes for metagenomic binning, comparative biology and taxonomic classification.</title>
        <authorList>
            <person name="Goeker M."/>
        </authorList>
    </citation>
    <scope>NUCLEOTIDE SEQUENCE [LARGE SCALE GENOMIC DNA]</scope>
    <source>
        <strain evidence="3 4">YIM 65646</strain>
    </source>
</reference>
<evidence type="ECO:0000313" key="4">
    <source>
        <dbReference type="Proteomes" id="UP000548476"/>
    </source>
</evidence>
<name>A0A841FNY5_9ACTN</name>
<organism evidence="3 4">
    <name type="scientific">Phytomonospora endophytica</name>
    <dbReference type="NCBI Taxonomy" id="714109"/>
    <lineage>
        <taxon>Bacteria</taxon>
        <taxon>Bacillati</taxon>
        <taxon>Actinomycetota</taxon>
        <taxon>Actinomycetes</taxon>
        <taxon>Micromonosporales</taxon>
        <taxon>Micromonosporaceae</taxon>
        <taxon>Phytomonospora</taxon>
    </lineage>
</organism>
<keyword evidence="4" id="KW-1185">Reference proteome</keyword>
<keyword evidence="2" id="KW-0812">Transmembrane</keyword>
<evidence type="ECO:0000256" key="2">
    <source>
        <dbReference type="SAM" id="Phobius"/>
    </source>
</evidence>
<proteinExistence type="predicted"/>
<comment type="caution">
    <text evidence="3">The sequence shown here is derived from an EMBL/GenBank/DDBJ whole genome shotgun (WGS) entry which is preliminary data.</text>
</comment>
<sequence length="178" mass="18780">MRRFTRLLFSRYGIVGGIVLIIVVVLTVSRLVNGPADSGTAGNNGAADTPSAVHGPDDGVFESSGLPTVGPEPSLDPEADNVLRVAGDFAKKWADPGKDMQDWFDDLAPLSTEELKAQITGVDPISVPTDELIGEPTLVSRRGELAEVTQSAVGGTLRLSLAVTNGRWLVSGVDWERG</sequence>
<gene>
    <name evidence="3" type="ORF">HNR73_005694</name>
</gene>
<feature type="region of interest" description="Disordered" evidence="1">
    <location>
        <begin position="36"/>
        <end position="63"/>
    </location>
</feature>
<dbReference type="EMBL" id="JACHGT010000013">
    <property type="protein sequence ID" value="MBB6037816.1"/>
    <property type="molecule type" value="Genomic_DNA"/>
</dbReference>
<protein>
    <submittedName>
        <fullName evidence="3">Uncharacterized protein</fullName>
    </submittedName>
</protein>
<accession>A0A841FNY5</accession>
<evidence type="ECO:0000256" key="1">
    <source>
        <dbReference type="SAM" id="MobiDB-lite"/>
    </source>
</evidence>
<keyword evidence="2" id="KW-0472">Membrane</keyword>
<feature type="transmembrane region" description="Helical" evidence="2">
    <location>
        <begin position="12"/>
        <end position="32"/>
    </location>
</feature>
<keyword evidence="2" id="KW-1133">Transmembrane helix</keyword>
<dbReference type="Proteomes" id="UP000548476">
    <property type="component" value="Unassembled WGS sequence"/>
</dbReference>
<dbReference type="RefSeq" id="WP_184790617.1">
    <property type="nucleotide sequence ID" value="NZ_BONT01000053.1"/>
</dbReference>
<dbReference type="AlphaFoldDB" id="A0A841FNY5"/>
<evidence type="ECO:0000313" key="3">
    <source>
        <dbReference type="EMBL" id="MBB6037816.1"/>
    </source>
</evidence>